<protein>
    <recommendedName>
        <fullName evidence="5">Glycosyltransferase family 9 protein</fullName>
    </recommendedName>
</protein>
<dbReference type="EMBL" id="CP038469">
    <property type="protein sequence ID" value="QBX81114.1"/>
    <property type="molecule type" value="Genomic_DNA"/>
</dbReference>
<keyword evidence="1" id="KW-0328">Glycosyltransferase</keyword>
<dbReference type="Pfam" id="PF01075">
    <property type="entry name" value="Glyco_transf_9"/>
    <property type="match status" value="1"/>
</dbReference>
<evidence type="ECO:0008006" key="5">
    <source>
        <dbReference type="Google" id="ProtNLM"/>
    </source>
</evidence>
<dbReference type="Proteomes" id="UP000296284">
    <property type="component" value="Chromosome"/>
</dbReference>
<dbReference type="PANTHER" id="PTHR30160">
    <property type="entry name" value="TETRAACYLDISACCHARIDE 4'-KINASE-RELATED"/>
    <property type="match status" value="1"/>
</dbReference>
<proteinExistence type="predicted"/>
<dbReference type="InterPro" id="IPR002201">
    <property type="entry name" value="Glyco_trans_9"/>
</dbReference>
<dbReference type="Gene3D" id="3.40.50.2000">
    <property type="entry name" value="Glycogen Phosphorylase B"/>
    <property type="match status" value="1"/>
</dbReference>
<keyword evidence="4" id="KW-1185">Reference proteome</keyword>
<name>A0ABX5T785_9ENTR</name>
<dbReference type="RefSeq" id="WP_135323031.1">
    <property type="nucleotide sequence ID" value="NZ_CP038469.1"/>
</dbReference>
<dbReference type="SUPFAM" id="SSF53756">
    <property type="entry name" value="UDP-Glycosyltransferase/glycogen phosphorylase"/>
    <property type="match status" value="1"/>
</dbReference>
<sequence>MRNLNIYIWGNEKYNIYHFMDYAKNSTDNDVSLFFLNKKPRELSNQKNVYIFDYPAYVTPAWVDVIYAIAGKIEATSVRVHSAISYSETINFPLIKAFHQNVLTGLQLSFHLYEFNFNDIAYRQEFNNLLNKGLHYHEHVKNLNKKVSNDSKEWNAVYNYLLGEIIDVQYFFDDFYINANTTLFSAPYFQYINKSAAMYDSSLIMKVFSLLELKMSLVDLIKEIGEKKKTLFFIDDGVDFPLSEEGKDACLMKEILEQHFEFVFLINYTGNLDSKRHPGVNFIRLPDILTLDLLSVAGVSPKFIYGICSLALFSYTKAAVQKIFFHEHKRFPVNIKLSHFIRSHHSDSIPFIFINETLNLLEKEKTAKHIFSIGESMGDALFAIGSMNELRHELSGAFVLLAPKIYHGLLIMCPYVDAVWAYDELDNKMEEDIYIAKVLGQYHTPCSGTHIFADRHQIDSILENYGRKNVSNARKEIVLSLDNIDKSKVDSFIETNKLAGKVVLIHPNEGVPNRTWPKTSWEKLIELFLNDGWSVVLIGANKNFYAHKKTVEIGNSRVFNAIDRFTMAETVYLMTKSSLLVACDSGPVALAAATDIAICAIYSVVPGRYRLPYRHGFLGWNALAVNLSCQYGHCAKYYLSDTRGTFDAWCPNNKTYSCMTEYNVDDFYREINQFVASKKFVDQRYDCL</sequence>
<organism evidence="3 4">
    <name type="scientific">Citrobacter tructae</name>
    <dbReference type="NCBI Taxonomy" id="2562449"/>
    <lineage>
        <taxon>Bacteria</taxon>
        <taxon>Pseudomonadati</taxon>
        <taxon>Pseudomonadota</taxon>
        <taxon>Gammaproteobacteria</taxon>
        <taxon>Enterobacterales</taxon>
        <taxon>Enterobacteriaceae</taxon>
        <taxon>Citrobacter</taxon>
    </lineage>
</organism>
<dbReference type="InterPro" id="IPR051199">
    <property type="entry name" value="LPS_LOS_Heptosyltrfase"/>
</dbReference>
<dbReference type="CDD" id="cd03789">
    <property type="entry name" value="GT9_LPS_heptosyltransferase"/>
    <property type="match status" value="1"/>
</dbReference>
<keyword evidence="2" id="KW-0808">Transferase</keyword>
<evidence type="ECO:0000313" key="4">
    <source>
        <dbReference type="Proteomes" id="UP000296284"/>
    </source>
</evidence>
<evidence type="ECO:0000313" key="3">
    <source>
        <dbReference type="EMBL" id="QBX81114.1"/>
    </source>
</evidence>
<evidence type="ECO:0000256" key="1">
    <source>
        <dbReference type="ARBA" id="ARBA00022676"/>
    </source>
</evidence>
<evidence type="ECO:0000256" key="2">
    <source>
        <dbReference type="ARBA" id="ARBA00022679"/>
    </source>
</evidence>
<gene>
    <name evidence="3" type="ORF">E4Z61_12375</name>
</gene>
<accession>A0ABX5T785</accession>
<reference evidence="3 4" key="1">
    <citation type="submission" date="2019-03" db="EMBL/GenBank/DDBJ databases">
        <title>Complete genome sequence of Citrobacter sp. SNU WT2 isolated from diseased rainbow trout.</title>
        <authorList>
            <person name="Oh W.T."/>
            <person name="Park S.C."/>
        </authorList>
    </citation>
    <scope>NUCLEOTIDE SEQUENCE [LARGE SCALE GENOMIC DNA]</scope>
    <source>
        <strain evidence="3 4">SNU WT2</strain>
    </source>
</reference>